<evidence type="ECO:0000313" key="3">
    <source>
        <dbReference type="EMBL" id="MQL83656.1"/>
    </source>
</evidence>
<dbReference type="EMBL" id="NMUH01000709">
    <property type="protein sequence ID" value="MQL83656.1"/>
    <property type="molecule type" value="Genomic_DNA"/>
</dbReference>
<reference evidence="3" key="1">
    <citation type="submission" date="2017-07" db="EMBL/GenBank/DDBJ databases">
        <title>Taro Niue Genome Assembly and Annotation.</title>
        <authorList>
            <person name="Atibalentja N."/>
            <person name="Keating K."/>
            <person name="Fields C.J."/>
        </authorList>
    </citation>
    <scope>NUCLEOTIDE SEQUENCE</scope>
    <source>
        <strain evidence="3">Niue_2</strain>
        <tissue evidence="3">Leaf</tissue>
    </source>
</reference>
<name>A0A843UN25_COLES</name>
<dbReference type="GO" id="GO:0004650">
    <property type="term" value="F:polygalacturonase activity"/>
    <property type="evidence" value="ECO:0007669"/>
    <property type="project" value="InterPro"/>
</dbReference>
<dbReference type="PANTHER" id="PTHR33928:SF7">
    <property type="entry name" value="POLYGALACTURONASE QRT3"/>
    <property type="match status" value="1"/>
</dbReference>
<dbReference type="InterPro" id="IPR012334">
    <property type="entry name" value="Pectin_lyas_fold"/>
</dbReference>
<sequence>MAMRDPSSCPHRLVAAVAGLLCLVTLLIHADGSSYQLTEPAAVPRRTILPASFHEHVSRTQRLRPPIAPPPLIASLDAAVLPPVSLFPSWACSPGGGGALVTEDVASSLQGVSPPNSRSPRVFHVTDYGADPTGRNDSSDAISRAVADAFQAPSPGRTLLAGIPNLGGAEVHLDGGIYLVSRPIRLPSTGGGNIKIHGGSLVATNDFPADGYLIELRSTAASGRVAGPSDGLHYEYFTLRDLMLDANFRGGGIAVIDSLRTTIHNCYIVHFTTEGVLVRRGHETFISNSYVGQHITSGADPGERNFTGVGIHLDGNDNAVTDVVIFSAATGILVSGQANTLTGVHCYNKATGWGGVGIYLRLPGLTQTRVLNCYLDYTGIVAEDPVQLLVAGCFFLGDARVVLKSVKGVMQGVTIVDNMFSGGGGGLAIVELDQSGTAFAAPDQVVVERNVVRGMAPRATSAKGSSRGNGTSWTVDFAPVLLFPDRIDHVEYALRMDDGAKAAAVFAGHALRSVAGNKVVVESQVAVPATVHVAVAQCELLVTG</sequence>
<feature type="domain" description="Rhamnogalacturonase A/B/Epimerase-like pectate lyase" evidence="2">
    <location>
        <begin position="123"/>
        <end position="352"/>
    </location>
</feature>
<proteinExistence type="predicted"/>
<keyword evidence="1" id="KW-0732">Signal</keyword>
<dbReference type="InterPro" id="IPR006626">
    <property type="entry name" value="PbH1"/>
</dbReference>
<dbReference type="SUPFAM" id="SSF51126">
    <property type="entry name" value="Pectin lyase-like"/>
    <property type="match status" value="1"/>
</dbReference>
<dbReference type="PANTHER" id="PTHR33928">
    <property type="entry name" value="POLYGALACTURONASE QRT3"/>
    <property type="match status" value="1"/>
</dbReference>
<dbReference type="OrthoDB" id="1046782at2759"/>
<dbReference type="SMART" id="SM00710">
    <property type="entry name" value="PbH1"/>
    <property type="match status" value="3"/>
</dbReference>
<evidence type="ECO:0000259" key="2">
    <source>
        <dbReference type="Pfam" id="PF12708"/>
    </source>
</evidence>
<keyword evidence="4" id="KW-1185">Reference proteome</keyword>
<dbReference type="Proteomes" id="UP000652761">
    <property type="component" value="Unassembled WGS sequence"/>
</dbReference>
<dbReference type="InterPro" id="IPR011050">
    <property type="entry name" value="Pectin_lyase_fold/virulence"/>
</dbReference>
<dbReference type="Gene3D" id="2.160.20.10">
    <property type="entry name" value="Single-stranded right-handed beta-helix, Pectin lyase-like"/>
    <property type="match status" value="1"/>
</dbReference>
<feature type="chain" id="PRO_5033055325" description="Rhamnogalacturonase A/B/Epimerase-like pectate lyase domain-containing protein" evidence="1">
    <location>
        <begin position="33"/>
        <end position="544"/>
    </location>
</feature>
<accession>A0A843UN25</accession>
<evidence type="ECO:0000313" key="4">
    <source>
        <dbReference type="Proteomes" id="UP000652761"/>
    </source>
</evidence>
<organism evidence="3 4">
    <name type="scientific">Colocasia esculenta</name>
    <name type="common">Wild taro</name>
    <name type="synonym">Arum esculentum</name>
    <dbReference type="NCBI Taxonomy" id="4460"/>
    <lineage>
        <taxon>Eukaryota</taxon>
        <taxon>Viridiplantae</taxon>
        <taxon>Streptophyta</taxon>
        <taxon>Embryophyta</taxon>
        <taxon>Tracheophyta</taxon>
        <taxon>Spermatophyta</taxon>
        <taxon>Magnoliopsida</taxon>
        <taxon>Liliopsida</taxon>
        <taxon>Araceae</taxon>
        <taxon>Aroideae</taxon>
        <taxon>Colocasieae</taxon>
        <taxon>Colocasia</taxon>
    </lineage>
</organism>
<comment type="caution">
    <text evidence="3">The sequence shown here is derived from an EMBL/GenBank/DDBJ whole genome shotgun (WGS) entry which is preliminary data.</text>
</comment>
<dbReference type="Pfam" id="PF12708">
    <property type="entry name" value="Pect-lyase_RHGA_epim"/>
    <property type="match status" value="1"/>
</dbReference>
<feature type="signal peptide" evidence="1">
    <location>
        <begin position="1"/>
        <end position="32"/>
    </location>
</feature>
<evidence type="ECO:0000256" key="1">
    <source>
        <dbReference type="SAM" id="SignalP"/>
    </source>
</evidence>
<protein>
    <recommendedName>
        <fullName evidence="2">Rhamnogalacturonase A/B/Epimerase-like pectate lyase domain-containing protein</fullName>
    </recommendedName>
</protein>
<dbReference type="InterPro" id="IPR024535">
    <property type="entry name" value="RHGA/B-epi-like_pectate_lyase"/>
</dbReference>
<dbReference type="InterPro" id="IPR039279">
    <property type="entry name" value="QRT3-like"/>
</dbReference>
<dbReference type="AlphaFoldDB" id="A0A843UN25"/>
<gene>
    <name evidence="3" type="ORF">Taro_016149</name>
</gene>